<dbReference type="STRING" id="5098.A0A507QMX2"/>
<evidence type="ECO:0000313" key="2">
    <source>
        <dbReference type="Proteomes" id="UP000319663"/>
    </source>
</evidence>
<dbReference type="Proteomes" id="UP000319663">
    <property type="component" value="Unassembled WGS sequence"/>
</dbReference>
<dbReference type="AlphaFoldDB" id="A0A507QMX2"/>
<dbReference type="EMBL" id="VIFY01000226">
    <property type="protein sequence ID" value="TQB68340.1"/>
    <property type="molecule type" value="Genomic_DNA"/>
</dbReference>
<name>A0A507QMX2_MONPU</name>
<sequence>MSGKKESATYIHGYHPPVLRAHGWRTAVNSAGYLLQYLKLDMKILDIGYGTGTITVDLANHVPRDTSPASNAGFTDIKCSFGSWCFSQRDEVVGGNSWVKGTLVSSTAKTAVDAQLASTGDLEKIATAWREWAEHEDAWTSAPSGEIILFH</sequence>
<accession>A0A507QMX2</accession>
<gene>
    <name evidence="1" type="ORF">MPDQ_003599</name>
</gene>
<proteinExistence type="predicted"/>
<reference evidence="1 2" key="1">
    <citation type="submission" date="2019-06" db="EMBL/GenBank/DDBJ databases">
        <title>Wine fermentation using esterase from Monascus purpureus.</title>
        <authorList>
            <person name="Geng C."/>
            <person name="Zhang Y."/>
        </authorList>
    </citation>
    <scope>NUCLEOTIDE SEQUENCE [LARGE SCALE GENOMIC DNA]</scope>
    <source>
        <strain evidence="1">HQ1</strain>
    </source>
</reference>
<keyword evidence="2" id="KW-1185">Reference proteome</keyword>
<evidence type="ECO:0000313" key="1">
    <source>
        <dbReference type="EMBL" id="TQB68340.1"/>
    </source>
</evidence>
<dbReference type="SUPFAM" id="SSF53335">
    <property type="entry name" value="S-adenosyl-L-methionine-dependent methyltransferases"/>
    <property type="match status" value="1"/>
</dbReference>
<organism evidence="1 2">
    <name type="scientific">Monascus purpureus</name>
    <name type="common">Red mold</name>
    <name type="synonym">Monascus anka</name>
    <dbReference type="NCBI Taxonomy" id="5098"/>
    <lineage>
        <taxon>Eukaryota</taxon>
        <taxon>Fungi</taxon>
        <taxon>Dikarya</taxon>
        <taxon>Ascomycota</taxon>
        <taxon>Pezizomycotina</taxon>
        <taxon>Eurotiomycetes</taxon>
        <taxon>Eurotiomycetidae</taxon>
        <taxon>Eurotiales</taxon>
        <taxon>Aspergillaceae</taxon>
        <taxon>Monascus</taxon>
    </lineage>
</organism>
<dbReference type="InterPro" id="IPR029063">
    <property type="entry name" value="SAM-dependent_MTases_sf"/>
</dbReference>
<protein>
    <recommendedName>
        <fullName evidence="3">Methyltransferase domain-containing protein</fullName>
    </recommendedName>
</protein>
<evidence type="ECO:0008006" key="3">
    <source>
        <dbReference type="Google" id="ProtNLM"/>
    </source>
</evidence>
<comment type="caution">
    <text evidence="1">The sequence shown here is derived from an EMBL/GenBank/DDBJ whole genome shotgun (WGS) entry which is preliminary data.</text>
</comment>